<dbReference type="Proteomes" id="UP001139981">
    <property type="component" value="Unassembled WGS sequence"/>
</dbReference>
<proteinExistence type="predicted"/>
<accession>A0ACC1M650</accession>
<reference evidence="1" key="1">
    <citation type="submission" date="2022-07" db="EMBL/GenBank/DDBJ databases">
        <title>Phylogenomic reconstructions and comparative analyses of Kickxellomycotina fungi.</title>
        <authorList>
            <person name="Reynolds N.K."/>
            <person name="Stajich J.E."/>
            <person name="Barry K."/>
            <person name="Grigoriev I.V."/>
            <person name="Crous P."/>
            <person name="Smith M.E."/>
        </authorList>
    </citation>
    <scope>NUCLEOTIDE SEQUENCE</scope>
    <source>
        <strain evidence="1">CBS 190363</strain>
    </source>
</reference>
<dbReference type="EMBL" id="JANBVB010000078">
    <property type="protein sequence ID" value="KAJ2898096.1"/>
    <property type="molecule type" value="Genomic_DNA"/>
</dbReference>
<gene>
    <name evidence="1" type="ORF">IWW38_001506</name>
</gene>
<sequence length="150" mass="17068">MENNDNDDVWDESIDDLQSERIIADQSVRKIERAFINSGYKYGVDASKPDHMQEGFDQGFDLALQYGREIGTVLGQLLAQRSIRKKLDLPEVLNIDALVMRLRAITHKSIFQPEYLAKHQTKPEEELPSDTFTSLLDEANAALASLQIYI</sequence>
<protein>
    <submittedName>
        <fullName evidence="1">Uncharacterized protein</fullName>
    </submittedName>
</protein>
<evidence type="ECO:0000313" key="2">
    <source>
        <dbReference type="Proteomes" id="UP001139981"/>
    </source>
</evidence>
<comment type="caution">
    <text evidence="1">The sequence shown here is derived from an EMBL/GenBank/DDBJ whole genome shotgun (WGS) entry which is preliminary data.</text>
</comment>
<organism evidence="1 2">
    <name type="scientific">Coemansia aciculifera</name>
    <dbReference type="NCBI Taxonomy" id="417176"/>
    <lineage>
        <taxon>Eukaryota</taxon>
        <taxon>Fungi</taxon>
        <taxon>Fungi incertae sedis</taxon>
        <taxon>Zoopagomycota</taxon>
        <taxon>Kickxellomycotina</taxon>
        <taxon>Kickxellomycetes</taxon>
        <taxon>Kickxellales</taxon>
        <taxon>Kickxellaceae</taxon>
        <taxon>Coemansia</taxon>
    </lineage>
</organism>
<evidence type="ECO:0000313" key="1">
    <source>
        <dbReference type="EMBL" id="KAJ2898096.1"/>
    </source>
</evidence>
<keyword evidence="2" id="KW-1185">Reference proteome</keyword>
<name>A0ACC1M650_9FUNG</name>